<proteinExistence type="predicted"/>
<evidence type="ECO:0000313" key="3">
    <source>
        <dbReference type="Proteomes" id="UP000250179"/>
    </source>
</evidence>
<dbReference type="GeneID" id="33319537"/>
<keyword evidence="1" id="KW-0812">Transmembrane</keyword>
<dbReference type="RefSeq" id="WP_088857727.1">
    <property type="nucleotide sequence ID" value="NZ_CP014862.1"/>
</dbReference>
<dbReference type="OrthoDB" id="102487at2157"/>
<feature type="transmembrane region" description="Helical" evidence="1">
    <location>
        <begin position="6"/>
        <end position="29"/>
    </location>
</feature>
<reference evidence="2 3" key="1">
    <citation type="submission" date="2016-03" db="EMBL/GenBank/DDBJ databases">
        <title>Complete genome sequence of Thermococcus profundus strain DT5432.</title>
        <authorList>
            <person name="Oger P.M."/>
        </authorList>
    </citation>
    <scope>NUCLEOTIDE SEQUENCE [LARGE SCALE GENOMIC DNA]</scope>
    <source>
        <strain evidence="2 3">DT 5432</strain>
    </source>
</reference>
<dbReference type="EMBL" id="CP014862">
    <property type="protein sequence ID" value="ASJ02466.1"/>
    <property type="molecule type" value="Genomic_DNA"/>
</dbReference>
<evidence type="ECO:0000313" key="2">
    <source>
        <dbReference type="EMBL" id="ASJ02466.1"/>
    </source>
</evidence>
<dbReference type="Proteomes" id="UP000250179">
    <property type="component" value="Chromosome"/>
</dbReference>
<keyword evidence="1" id="KW-0472">Membrane</keyword>
<accession>A0A2Z2M9P1</accession>
<evidence type="ECO:0000256" key="1">
    <source>
        <dbReference type="SAM" id="Phobius"/>
    </source>
</evidence>
<dbReference type="AlphaFoldDB" id="A0A2Z2M9P1"/>
<sequence length="73" mass="8775">MNLVRSLLKLLFLHIPRLLFQIAGLTRVVRRGRRAFKRALKKEGLPEEIANVLTREFFVDINWRELVFKKERN</sequence>
<keyword evidence="3" id="KW-1185">Reference proteome</keyword>
<organism evidence="2 3">
    <name type="scientific">Thermococcus profundus</name>
    <dbReference type="NCBI Taxonomy" id="49899"/>
    <lineage>
        <taxon>Archaea</taxon>
        <taxon>Methanobacteriati</taxon>
        <taxon>Methanobacteriota</taxon>
        <taxon>Thermococci</taxon>
        <taxon>Thermococcales</taxon>
        <taxon>Thermococcaceae</taxon>
        <taxon>Thermococcus</taxon>
    </lineage>
</organism>
<keyword evidence="1" id="KW-1133">Transmembrane helix</keyword>
<dbReference type="KEGG" id="tprf:A3L09_03950"/>
<protein>
    <submittedName>
        <fullName evidence="2">Uncharacterized protein</fullName>
    </submittedName>
</protein>
<name>A0A2Z2M9P1_THEPR</name>
<gene>
    <name evidence="2" type="ORF">A3L09_03950</name>
</gene>